<organism evidence="1">
    <name type="scientific">Streptomyces haneummycinicus</name>
    <dbReference type="NCBI Taxonomy" id="3074435"/>
    <lineage>
        <taxon>Bacteria</taxon>
        <taxon>Bacillati</taxon>
        <taxon>Actinomycetota</taxon>
        <taxon>Actinomycetes</taxon>
        <taxon>Kitasatosporales</taxon>
        <taxon>Streptomycetaceae</taxon>
        <taxon>Streptomyces</taxon>
    </lineage>
</organism>
<proteinExistence type="predicted"/>
<dbReference type="AlphaFoldDB" id="A0AAT9HQE2"/>
<gene>
    <name evidence="1" type="ORF">SHKM778_59710</name>
</gene>
<accession>A0AAT9HQE2</accession>
<evidence type="ECO:0000313" key="1">
    <source>
        <dbReference type="EMBL" id="BFO19583.1"/>
    </source>
</evidence>
<dbReference type="EMBL" id="AP035768">
    <property type="protein sequence ID" value="BFO19583.1"/>
    <property type="molecule type" value="Genomic_DNA"/>
</dbReference>
<reference evidence="1" key="1">
    <citation type="submission" date="2024-06" db="EMBL/GenBank/DDBJ databases">
        <authorList>
            <consortium name="consrtm"/>
            <person name="Uemura M."/>
            <person name="Terahara T."/>
        </authorList>
    </citation>
    <scope>NUCLEOTIDE SEQUENCE</scope>
    <source>
        <strain evidence="1">KM77-8</strain>
    </source>
</reference>
<protein>
    <recommendedName>
        <fullName evidence="2">Transposase</fullName>
    </recommendedName>
</protein>
<reference evidence="1" key="2">
    <citation type="submission" date="2024-07" db="EMBL/GenBank/DDBJ databases">
        <title>Streptomyces haneummycinica sp. nov., a new antibiotic-producing actinobacterium isolated from marine sediment.</title>
        <authorList>
            <person name="Uemura M."/>
            <person name="Hamada M."/>
            <person name="Hirano S."/>
            <person name="Kobayashi K."/>
            <person name="Ohshiro T."/>
            <person name="Kobayashi T."/>
            <person name="Terahara T."/>
        </authorList>
    </citation>
    <scope>NUCLEOTIDE SEQUENCE</scope>
    <source>
        <strain evidence="1">KM77-8</strain>
    </source>
</reference>
<evidence type="ECO:0008006" key="2">
    <source>
        <dbReference type="Google" id="ProtNLM"/>
    </source>
</evidence>
<name>A0AAT9HQE2_9ACTN</name>
<sequence length="73" mass="7859">MIVLGAYPTRSTGLPVRRFTEPGAVAPAVFRWRCGFDAVRSHPINTAVSASVAFSQATPSSHSTLNQRSNPYP</sequence>